<dbReference type="Pfam" id="PF01168">
    <property type="entry name" value="Ala_racemase_N"/>
    <property type="match status" value="1"/>
</dbReference>
<dbReference type="Gene3D" id="3.20.20.10">
    <property type="entry name" value="Alanine racemase"/>
    <property type="match status" value="1"/>
</dbReference>
<feature type="domain" description="Alanine racemase N-terminal" evidence="1">
    <location>
        <begin position="52"/>
        <end position="285"/>
    </location>
</feature>
<reference evidence="2" key="1">
    <citation type="submission" date="2019-02" db="EMBL/GenBank/DDBJ databases">
        <authorList>
            <person name="Li S.-H."/>
        </authorList>
    </citation>
    <scope>NUCLEOTIDE SEQUENCE</scope>
    <source>
        <strain evidence="2">IMCC8485</strain>
    </source>
</reference>
<dbReference type="RefSeq" id="WP_279251809.1">
    <property type="nucleotide sequence ID" value="NZ_SHNP01000001.1"/>
</dbReference>
<dbReference type="EMBL" id="SHNP01000001">
    <property type="protein sequence ID" value="MCX2972851.1"/>
    <property type="molecule type" value="Genomic_DNA"/>
</dbReference>
<comment type="caution">
    <text evidence="2">The sequence shown here is derived from an EMBL/GenBank/DDBJ whole genome shotgun (WGS) entry which is preliminary data.</text>
</comment>
<dbReference type="Proteomes" id="UP001143307">
    <property type="component" value="Unassembled WGS sequence"/>
</dbReference>
<sequence>MNRRSVLLGAAGLAGAGWLLRPTDTGENHAPYFQALSEGLGQQGRAVPTLVIDRNALHENIATLKRHIDDRFAYRIVAKSLPSLPLLEEVMKYSGSNRLMLFNQPFINQVAVAFPEADVLLGKPMPVAAARSFYAEYSGGPFTASQQLHWLLDTPERVMQYAALASELGETLSICIELDVGLHRGGVSNDFDFLEMLTLLQDSEHLKFRGLMGYEPHIVKVPGNPETYRDASMAAYSHYLELARNTLAADWPVAPILNAAGSPTYQLYDRGDYPFNELAAGSCLVKPSDFDLPSLEDHIAASYIAAPVLKRLEQTRIPGIDLGKLQAMWNPNRERAFFTYGGYWKAEPVSPRGLSTNPLYGRSTNQELFNGSSSVDLQPDDWVFLRPTQSEFVFLQFGDIAVYEAGRVTEQWPVFMTEA</sequence>
<gene>
    <name evidence="2" type="ORF">EYC87_04530</name>
</gene>
<dbReference type="InterPro" id="IPR051466">
    <property type="entry name" value="D-amino_acid_metab_enzyme"/>
</dbReference>
<dbReference type="InterPro" id="IPR029066">
    <property type="entry name" value="PLP-binding_barrel"/>
</dbReference>
<organism evidence="2 3">
    <name type="scientific">Candidatus Seongchinamella marina</name>
    <dbReference type="NCBI Taxonomy" id="2518990"/>
    <lineage>
        <taxon>Bacteria</taxon>
        <taxon>Pseudomonadati</taxon>
        <taxon>Pseudomonadota</taxon>
        <taxon>Gammaproteobacteria</taxon>
        <taxon>Cellvibrionales</taxon>
        <taxon>Halieaceae</taxon>
        <taxon>Seongchinamella</taxon>
    </lineage>
</organism>
<dbReference type="CDD" id="cd06814">
    <property type="entry name" value="PLPDE_III_DSD_D-TA_like_3"/>
    <property type="match status" value="1"/>
</dbReference>
<accession>A0ABT3SS92</accession>
<name>A0ABT3SS92_9GAMM</name>
<proteinExistence type="predicted"/>
<evidence type="ECO:0000259" key="1">
    <source>
        <dbReference type="Pfam" id="PF01168"/>
    </source>
</evidence>
<dbReference type="PANTHER" id="PTHR28004">
    <property type="entry name" value="ZGC:162816-RELATED"/>
    <property type="match status" value="1"/>
</dbReference>
<dbReference type="SUPFAM" id="SSF51419">
    <property type="entry name" value="PLP-binding barrel"/>
    <property type="match status" value="1"/>
</dbReference>
<protein>
    <submittedName>
        <fullName evidence="2">DSD1 family PLP-dependent enzyme</fullName>
    </submittedName>
</protein>
<evidence type="ECO:0000313" key="2">
    <source>
        <dbReference type="EMBL" id="MCX2972851.1"/>
    </source>
</evidence>
<dbReference type="InterPro" id="IPR001608">
    <property type="entry name" value="Ala_racemase_N"/>
</dbReference>
<evidence type="ECO:0000313" key="3">
    <source>
        <dbReference type="Proteomes" id="UP001143307"/>
    </source>
</evidence>
<keyword evidence="3" id="KW-1185">Reference proteome</keyword>
<dbReference type="PANTHER" id="PTHR28004:SF2">
    <property type="entry name" value="D-SERINE DEHYDRATASE"/>
    <property type="match status" value="1"/>
</dbReference>